<reference evidence="2 3" key="1">
    <citation type="journal article" date="2015" name="Genome Announc.">
        <title>Expanding the biotechnology potential of lactobacilli through comparative genomics of 213 strains and associated genera.</title>
        <authorList>
            <person name="Sun Z."/>
            <person name="Harris H.M."/>
            <person name="McCann A."/>
            <person name="Guo C."/>
            <person name="Argimon S."/>
            <person name="Zhang W."/>
            <person name="Yang X."/>
            <person name="Jeffery I.B."/>
            <person name="Cooney J.C."/>
            <person name="Kagawa T.F."/>
            <person name="Liu W."/>
            <person name="Song Y."/>
            <person name="Salvetti E."/>
            <person name="Wrobel A."/>
            <person name="Rasinkangas P."/>
            <person name="Parkhill J."/>
            <person name="Rea M.C."/>
            <person name="O'Sullivan O."/>
            <person name="Ritari J."/>
            <person name="Douillard F.P."/>
            <person name="Paul Ross R."/>
            <person name="Yang R."/>
            <person name="Briner A.E."/>
            <person name="Felis G.E."/>
            <person name="de Vos W.M."/>
            <person name="Barrangou R."/>
            <person name="Klaenhammer T.R."/>
            <person name="Caufield P.W."/>
            <person name="Cui Y."/>
            <person name="Zhang H."/>
            <person name="O'Toole P.W."/>
        </authorList>
    </citation>
    <scope>NUCLEOTIDE SEQUENCE [LARGE SCALE GENOMIC DNA]</scope>
    <source>
        <strain evidence="2 3">DSM 15429</strain>
    </source>
</reference>
<dbReference type="PATRIC" id="fig|1423805.4.peg.349"/>
<evidence type="ECO:0000256" key="1">
    <source>
        <dbReference type="SAM" id="Phobius"/>
    </source>
</evidence>
<evidence type="ECO:0000313" key="3">
    <source>
        <dbReference type="Proteomes" id="UP000051835"/>
    </source>
</evidence>
<proteinExistence type="predicted"/>
<keyword evidence="1" id="KW-1133">Transmembrane helix</keyword>
<sequence>MEIGALADWAEAGAELLAVCVALFMPYYTAYKAKKHRQRNLQLVLQRLVQAVLEGQPDSLKTLDIFLKISFLSNEDANNDELLLTGNQVVALYADQTLSAAARQARVVQLMAQVQLPVTVKAPTKN</sequence>
<gene>
    <name evidence="2" type="ORF">FD37_GL000342</name>
</gene>
<comment type="caution">
    <text evidence="2">The sequence shown here is derived from an EMBL/GenBank/DDBJ whole genome shotgun (WGS) entry which is preliminary data.</text>
</comment>
<organism evidence="2 3">
    <name type="scientific">Levilactobacillus spicheri DSM 15429</name>
    <dbReference type="NCBI Taxonomy" id="1423805"/>
    <lineage>
        <taxon>Bacteria</taxon>
        <taxon>Bacillati</taxon>
        <taxon>Bacillota</taxon>
        <taxon>Bacilli</taxon>
        <taxon>Lactobacillales</taxon>
        <taxon>Lactobacillaceae</taxon>
        <taxon>Levilactobacillus</taxon>
    </lineage>
</organism>
<keyword evidence="1" id="KW-0472">Membrane</keyword>
<evidence type="ECO:0000313" key="2">
    <source>
        <dbReference type="EMBL" id="KRL46865.1"/>
    </source>
</evidence>
<keyword evidence="1" id="KW-0812">Transmembrane</keyword>
<accession>A0A0R1QRA7</accession>
<dbReference type="AlphaFoldDB" id="A0A0R1QRA7"/>
<name>A0A0R1QRA7_9LACO</name>
<dbReference type="Proteomes" id="UP000051835">
    <property type="component" value="Unassembled WGS sequence"/>
</dbReference>
<dbReference type="EMBL" id="AZFC01000035">
    <property type="protein sequence ID" value="KRL46865.1"/>
    <property type="molecule type" value="Genomic_DNA"/>
</dbReference>
<protein>
    <submittedName>
        <fullName evidence="2">Uncharacterized protein</fullName>
    </submittedName>
</protein>
<dbReference type="RefSeq" id="WP_056965195.1">
    <property type="nucleotide sequence ID" value="NZ_AZFC01000035.1"/>
</dbReference>
<feature type="transmembrane region" description="Helical" evidence="1">
    <location>
        <begin position="12"/>
        <end position="31"/>
    </location>
</feature>